<name>D6PJR8_9ZZZZ</name>
<reference evidence="1" key="1">
    <citation type="journal article" date="2010" name="ISME J.">
        <title>Metagenome of the Mediterranean deep chlorophyll maximum studied by direct and fosmid library 454 pyrosequencing.</title>
        <authorList>
            <person name="Ghai R."/>
            <person name="Martin-Cuadrado A.B."/>
            <person name="Molto A.G."/>
            <person name="Heredia I.G."/>
            <person name="Cabrera R."/>
            <person name="Martin J."/>
            <person name="Verdu M."/>
            <person name="Deschamps P."/>
            <person name="Moreira D."/>
            <person name="Lopez-Garcia P."/>
            <person name="Mira A."/>
            <person name="Rodriguez-Valera F."/>
        </authorList>
    </citation>
    <scope>NUCLEOTIDE SEQUENCE</scope>
</reference>
<accession>D6PJR8</accession>
<evidence type="ECO:0000313" key="1">
    <source>
        <dbReference type="EMBL" id="ADD95969.1"/>
    </source>
</evidence>
<sequence length="44" mass="5133">MESKIATLKKFYPQVEIDTTQSNNFLVTDDKGNKFQLDNKKKLI</sequence>
<organism evidence="1">
    <name type="scientific">uncultured organism MedDCM-OCT-S04-C100</name>
    <dbReference type="NCBI Taxonomy" id="743605"/>
    <lineage>
        <taxon>unclassified sequences</taxon>
        <taxon>environmental samples</taxon>
    </lineage>
</organism>
<protein>
    <submittedName>
        <fullName evidence="1">Uncharacterized protein</fullName>
    </submittedName>
</protein>
<dbReference type="AlphaFoldDB" id="D6PJR8"/>
<dbReference type="EMBL" id="GU943112">
    <property type="protein sequence ID" value="ADD95969.1"/>
    <property type="molecule type" value="Genomic_DNA"/>
</dbReference>
<proteinExistence type="predicted"/>